<dbReference type="PROSITE" id="PS51704">
    <property type="entry name" value="GP_PDE"/>
    <property type="match status" value="1"/>
</dbReference>
<proteinExistence type="predicted"/>
<evidence type="ECO:0000313" key="3">
    <source>
        <dbReference type="Proteomes" id="UP000642488"/>
    </source>
</evidence>
<dbReference type="GO" id="GO:0008081">
    <property type="term" value="F:phosphoric diester hydrolase activity"/>
    <property type="evidence" value="ECO:0007669"/>
    <property type="project" value="InterPro"/>
</dbReference>
<accession>A0A934IHC1</accession>
<keyword evidence="3" id="KW-1185">Reference proteome</keyword>
<protein>
    <recommendedName>
        <fullName evidence="1">GP-PDE domain-containing protein</fullName>
    </recommendedName>
</protein>
<dbReference type="GO" id="GO:0006629">
    <property type="term" value="P:lipid metabolic process"/>
    <property type="evidence" value="ECO:0007669"/>
    <property type="project" value="InterPro"/>
</dbReference>
<reference evidence="2" key="1">
    <citation type="submission" date="2020-12" db="EMBL/GenBank/DDBJ databases">
        <title>Bacterial taxonomy.</title>
        <authorList>
            <person name="Pan X."/>
        </authorList>
    </citation>
    <scope>NUCLEOTIDE SEQUENCE</scope>
    <source>
        <strain evidence="2">KCTC 52957</strain>
    </source>
</reference>
<sequence>MAHRFAYLDAPGPIAFAHRGAAEGCAENSIEAVERAAAMGFTHLETDIQSTSDRVAVLFHDDRTDRLLGRRGTISDLSWDELSRMELSGGGRVARLDEVLGSFPRLKLNLDAKTDDAVRPIGDAVLAANAVDRICAASFRSSRTYALRLRLGDDLCWSPAMGGVSAVYLASHLHLPARFPPCLQVPTHWKGIPVVTPNLVRVADKKGCQIHVWTIDEAAQMEALLDMGVHGLMTDRPQVLRDVMRARGHWD</sequence>
<dbReference type="Proteomes" id="UP000642488">
    <property type="component" value="Unassembled WGS sequence"/>
</dbReference>
<dbReference type="RefSeq" id="WP_198916046.1">
    <property type="nucleotide sequence ID" value="NZ_JAEKPD010000008.1"/>
</dbReference>
<dbReference type="InterPro" id="IPR017946">
    <property type="entry name" value="PLC-like_Pdiesterase_TIM-brl"/>
</dbReference>
<dbReference type="Pfam" id="PF03009">
    <property type="entry name" value="GDPD"/>
    <property type="match status" value="1"/>
</dbReference>
<evidence type="ECO:0000313" key="2">
    <source>
        <dbReference type="EMBL" id="MBJ3762866.1"/>
    </source>
</evidence>
<comment type="caution">
    <text evidence="2">The sequence shown here is derived from an EMBL/GenBank/DDBJ whole genome shotgun (WGS) entry which is preliminary data.</text>
</comment>
<dbReference type="SUPFAM" id="SSF51695">
    <property type="entry name" value="PLC-like phosphodiesterases"/>
    <property type="match status" value="1"/>
</dbReference>
<gene>
    <name evidence="2" type="ORF">ILP92_08925</name>
</gene>
<evidence type="ECO:0000259" key="1">
    <source>
        <dbReference type="PROSITE" id="PS51704"/>
    </source>
</evidence>
<dbReference type="PANTHER" id="PTHR46211">
    <property type="entry name" value="GLYCEROPHOSPHORYL DIESTER PHOSPHODIESTERASE"/>
    <property type="match status" value="1"/>
</dbReference>
<dbReference type="Gene3D" id="3.20.20.190">
    <property type="entry name" value="Phosphatidylinositol (PI) phosphodiesterase"/>
    <property type="match status" value="1"/>
</dbReference>
<dbReference type="InterPro" id="IPR030395">
    <property type="entry name" value="GP_PDE_dom"/>
</dbReference>
<dbReference type="PANTHER" id="PTHR46211:SF14">
    <property type="entry name" value="GLYCEROPHOSPHODIESTER PHOSPHODIESTERASE"/>
    <property type="match status" value="1"/>
</dbReference>
<name>A0A934IHC1_9RHOB</name>
<dbReference type="AlphaFoldDB" id="A0A934IHC1"/>
<dbReference type="EMBL" id="JAEKPD010000008">
    <property type="protein sequence ID" value="MBJ3762866.1"/>
    <property type="molecule type" value="Genomic_DNA"/>
</dbReference>
<organism evidence="2 3">
    <name type="scientific">Palleronia pontilimi</name>
    <dbReference type="NCBI Taxonomy" id="1964209"/>
    <lineage>
        <taxon>Bacteria</taxon>
        <taxon>Pseudomonadati</taxon>
        <taxon>Pseudomonadota</taxon>
        <taxon>Alphaproteobacteria</taxon>
        <taxon>Rhodobacterales</taxon>
        <taxon>Roseobacteraceae</taxon>
        <taxon>Palleronia</taxon>
    </lineage>
</organism>
<feature type="domain" description="GP-PDE" evidence="1">
    <location>
        <begin position="13"/>
        <end position="244"/>
    </location>
</feature>